<dbReference type="InterPro" id="IPR050189">
    <property type="entry name" value="MFS_Efflux_Transporters"/>
</dbReference>
<dbReference type="NCBIfam" id="TIGR00710">
    <property type="entry name" value="efflux_Bcr_CflA"/>
    <property type="match status" value="1"/>
</dbReference>
<dbReference type="CDD" id="cd17320">
    <property type="entry name" value="MFS_MdfA_MDR_like"/>
    <property type="match status" value="1"/>
</dbReference>
<protein>
    <recommendedName>
        <fullName evidence="8">Bcr/CflA family efflux transporter</fullName>
    </recommendedName>
</protein>
<keyword evidence="3 8" id="KW-0813">Transport</keyword>
<dbReference type="EMBL" id="LFZS01000001">
    <property type="protein sequence ID" value="ONN56769.1"/>
    <property type="molecule type" value="Genomic_DNA"/>
</dbReference>
<feature type="transmembrane region" description="Helical" evidence="8">
    <location>
        <begin position="48"/>
        <end position="65"/>
    </location>
</feature>
<dbReference type="PANTHER" id="PTHR43124">
    <property type="entry name" value="PURINE EFFLUX PUMP PBUE"/>
    <property type="match status" value="1"/>
</dbReference>
<dbReference type="InterPro" id="IPR020846">
    <property type="entry name" value="MFS_dom"/>
</dbReference>
<comment type="caution">
    <text evidence="10">The sequence shown here is derived from an EMBL/GenBank/DDBJ whole genome shotgun (WGS) entry which is preliminary data.</text>
</comment>
<sequence length="381" mass="41741">MNARHRPPLWLLTLLIMFPQLVETIYSPALPYISHTFEVNNKQAAQTLSVYFIAFAIGVGLWGWLSDQIGRRSAMMLGLICYGAGTLLAITTVNFKFLLFARMISAFGAAAGSVVVQTMLRDSYESTKLASVFSLMGAALAISPVFGLVSGGWLVSQWGYMGVFIALFLLAILLLILSAAFLPETQSHPITHTSIRTLAARMFLDNSLWQNAMLIALFNTMIFSYYSLAPFLFNQLGWSSEKFGWTGLLLAISSLMGSLLNRKLLASNIEPEILVRHACYITMLSSMIAWILQTTVWILIPMAGVVLAYAIAIPNILSQALLHYREQAGKAGSLFGLTYYLLLGCMLGLAGLVQQLGLVLTLCALMTLILQPKPEPPVNGN</sequence>
<dbReference type="InterPro" id="IPR004812">
    <property type="entry name" value="Efflux_drug-R_Bcr/CmlA"/>
</dbReference>
<feature type="transmembrane region" description="Helical" evidence="8">
    <location>
        <begin position="132"/>
        <end position="154"/>
    </location>
</feature>
<feature type="transmembrane region" description="Helical" evidence="8">
    <location>
        <begin position="273"/>
        <end position="292"/>
    </location>
</feature>
<feature type="transmembrane region" description="Helical" evidence="8">
    <location>
        <begin position="298"/>
        <end position="317"/>
    </location>
</feature>
<evidence type="ECO:0000256" key="7">
    <source>
        <dbReference type="ARBA" id="ARBA00023136"/>
    </source>
</evidence>
<keyword evidence="7 8" id="KW-0472">Membrane</keyword>
<organism evidence="10 11">
    <name type="scientific">Acinetobacter genomosp. 33YU</name>
    <dbReference type="NCBI Taxonomy" id="1675530"/>
    <lineage>
        <taxon>Bacteria</taxon>
        <taxon>Pseudomonadati</taxon>
        <taxon>Pseudomonadota</taxon>
        <taxon>Gammaproteobacteria</taxon>
        <taxon>Moraxellales</taxon>
        <taxon>Moraxellaceae</taxon>
        <taxon>Acinetobacter</taxon>
    </lineage>
</organism>
<evidence type="ECO:0000313" key="11">
    <source>
        <dbReference type="Proteomes" id="UP000189376"/>
    </source>
</evidence>
<keyword evidence="4" id="KW-1003">Cell membrane</keyword>
<feature type="transmembrane region" description="Helical" evidence="8">
    <location>
        <begin position="337"/>
        <end position="370"/>
    </location>
</feature>
<evidence type="ECO:0000256" key="2">
    <source>
        <dbReference type="ARBA" id="ARBA00006236"/>
    </source>
</evidence>
<accession>A0A1V2V4K8</accession>
<evidence type="ECO:0000256" key="1">
    <source>
        <dbReference type="ARBA" id="ARBA00004651"/>
    </source>
</evidence>
<dbReference type="PROSITE" id="PS50850">
    <property type="entry name" value="MFS"/>
    <property type="match status" value="1"/>
</dbReference>
<dbReference type="Gene3D" id="1.20.1720.10">
    <property type="entry name" value="Multidrug resistance protein D"/>
    <property type="match status" value="1"/>
</dbReference>
<dbReference type="AlphaFoldDB" id="A0A1V2V4K8"/>
<feature type="transmembrane region" description="Helical" evidence="8">
    <location>
        <begin position="160"/>
        <end position="182"/>
    </location>
</feature>
<gene>
    <name evidence="10" type="ORF">AC058_03610</name>
</gene>
<evidence type="ECO:0000256" key="4">
    <source>
        <dbReference type="ARBA" id="ARBA00022475"/>
    </source>
</evidence>
<keyword evidence="8" id="KW-0997">Cell inner membrane</keyword>
<feature type="transmembrane region" description="Helical" evidence="8">
    <location>
        <begin position="99"/>
        <end position="120"/>
    </location>
</feature>
<name>A0A1V2V4K8_9GAMM</name>
<evidence type="ECO:0000256" key="3">
    <source>
        <dbReference type="ARBA" id="ARBA00022448"/>
    </source>
</evidence>
<dbReference type="Proteomes" id="UP000189376">
    <property type="component" value="Unassembled WGS sequence"/>
</dbReference>
<keyword evidence="5 8" id="KW-0812">Transmembrane</keyword>
<dbReference type="PANTHER" id="PTHR43124:SF3">
    <property type="entry name" value="CHLORAMPHENICOL EFFLUX PUMP RV0191"/>
    <property type="match status" value="1"/>
</dbReference>
<feature type="transmembrane region" description="Helical" evidence="8">
    <location>
        <begin position="243"/>
        <end position="261"/>
    </location>
</feature>
<comment type="subcellular location">
    <subcellularLocation>
        <location evidence="8">Cell inner membrane</location>
        <topology evidence="8">Multi-pass membrane protein</topology>
    </subcellularLocation>
    <subcellularLocation>
        <location evidence="1">Cell membrane</location>
        <topology evidence="1">Multi-pass membrane protein</topology>
    </subcellularLocation>
</comment>
<feature type="transmembrane region" description="Helical" evidence="8">
    <location>
        <begin position="203"/>
        <end position="223"/>
    </location>
</feature>
<evidence type="ECO:0000256" key="6">
    <source>
        <dbReference type="ARBA" id="ARBA00022989"/>
    </source>
</evidence>
<keyword evidence="11" id="KW-1185">Reference proteome</keyword>
<dbReference type="SUPFAM" id="SSF103473">
    <property type="entry name" value="MFS general substrate transporter"/>
    <property type="match status" value="1"/>
</dbReference>
<feature type="transmembrane region" description="Helical" evidence="8">
    <location>
        <begin position="74"/>
        <end position="93"/>
    </location>
</feature>
<comment type="similarity">
    <text evidence="2 8">Belongs to the major facilitator superfamily. Bcr/CmlA family.</text>
</comment>
<proteinExistence type="inferred from homology"/>
<reference evidence="10 11" key="1">
    <citation type="submission" date="2015-07" db="EMBL/GenBank/DDBJ databases">
        <title>Acinetobacter yuneri, a novel member of Acinetobacter calcoaceticus-Acinetobacter baumannii complex isolated from clinical specimen.</title>
        <authorList>
            <person name="Yu Y."/>
        </authorList>
    </citation>
    <scope>NUCLEOTIDE SEQUENCE [LARGE SCALE GENOMIC DNA]</scope>
    <source>
        <strain evidence="10 11">A362</strain>
    </source>
</reference>
<evidence type="ECO:0000259" key="9">
    <source>
        <dbReference type="PROSITE" id="PS50850"/>
    </source>
</evidence>
<evidence type="ECO:0000256" key="8">
    <source>
        <dbReference type="RuleBase" id="RU365088"/>
    </source>
</evidence>
<dbReference type="RefSeq" id="WP_081410184.1">
    <property type="nucleotide sequence ID" value="NZ_LFZS01000001.1"/>
</dbReference>
<evidence type="ECO:0000313" key="10">
    <source>
        <dbReference type="EMBL" id="ONN56769.1"/>
    </source>
</evidence>
<feature type="domain" description="Major facilitator superfamily (MFS) profile" evidence="9">
    <location>
        <begin position="8"/>
        <end position="381"/>
    </location>
</feature>
<dbReference type="InterPro" id="IPR036259">
    <property type="entry name" value="MFS_trans_sf"/>
</dbReference>
<comment type="caution">
    <text evidence="8">Lacks conserved residue(s) required for the propagation of feature annotation.</text>
</comment>
<dbReference type="GO" id="GO:0042910">
    <property type="term" value="F:xenobiotic transmembrane transporter activity"/>
    <property type="evidence" value="ECO:0007669"/>
    <property type="project" value="InterPro"/>
</dbReference>
<dbReference type="GO" id="GO:1990961">
    <property type="term" value="P:xenobiotic detoxification by transmembrane export across the plasma membrane"/>
    <property type="evidence" value="ECO:0007669"/>
    <property type="project" value="InterPro"/>
</dbReference>
<dbReference type="Pfam" id="PF07690">
    <property type="entry name" value="MFS_1"/>
    <property type="match status" value="1"/>
</dbReference>
<keyword evidence="6 8" id="KW-1133">Transmembrane helix</keyword>
<evidence type="ECO:0000256" key="5">
    <source>
        <dbReference type="ARBA" id="ARBA00022692"/>
    </source>
</evidence>
<dbReference type="InterPro" id="IPR011701">
    <property type="entry name" value="MFS"/>
</dbReference>
<dbReference type="GO" id="GO:0005886">
    <property type="term" value="C:plasma membrane"/>
    <property type="evidence" value="ECO:0007669"/>
    <property type="project" value="UniProtKB-SubCell"/>
</dbReference>